<accession>A0ABW4L5G9</accession>
<dbReference type="Pfam" id="PF01156">
    <property type="entry name" value="IU_nuc_hydro"/>
    <property type="match status" value="1"/>
</dbReference>
<dbReference type="PANTHER" id="PTHR12304">
    <property type="entry name" value="INOSINE-URIDINE PREFERRING NUCLEOSIDE HYDROLASE"/>
    <property type="match status" value="1"/>
</dbReference>
<sequence length="309" mass="32204">MREVILDVDTGVDDALAVLYALRSPDLHVRALTCVAGNVALSHVVRNTVALAGALGAYVPVAAGADRPLVVDSPDIVSVHGDDGLLGIAPPGRPIAVDRRHAVEVLHEAITGAPGEVTVVALGPLTNLALLLRTRPDVAEQVAEIRVMGGSLGAGNITATAEFNHWVDPHAAAVVLGAAWPVTAYGLDVFYDPVVPESAITALRADDDVAASLAGELLDRRGQDAFSGRPYLGDAGLVTSLDVGGVTYTEMPVMVDTRPGPTRGMTLADRRSSRHEFAAREPWSPVRVATAVDAGVLTRRYLEVLTGSG</sequence>
<dbReference type="GO" id="GO:0016787">
    <property type="term" value="F:hydrolase activity"/>
    <property type="evidence" value="ECO:0007669"/>
    <property type="project" value="UniProtKB-KW"/>
</dbReference>
<dbReference type="EMBL" id="JBHUEE010000004">
    <property type="protein sequence ID" value="MFD1717880.1"/>
    <property type="molecule type" value="Genomic_DNA"/>
</dbReference>
<organism evidence="4 5">
    <name type="scientific">Georgenia deserti</name>
    <dbReference type="NCBI Taxonomy" id="2093781"/>
    <lineage>
        <taxon>Bacteria</taxon>
        <taxon>Bacillati</taxon>
        <taxon>Actinomycetota</taxon>
        <taxon>Actinomycetes</taxon>
        <taxon>Micrococcales</taxon>
        <taxon>Bogoriellaceae</taxon>
        <taxon>Georgenia</taxon>
    </lineage>
</organism>
<protein>
    <submittedName>
        <fullName evidence="4">Nucleoside hydrolase</fullName>
    </submittedName>
</protein>
<dbReference type="InterPro" id="IPR023186">
    <property type="entry name" value="IUNH"/>
</dbReference>
<dbReference type="Gene3D" id="3.90.245.10">
    <property type="entry name" value="Ribonucleoside hydrolase-like"/>
    <property type="match status" value="1"/>
</dbReference>
<keyword evidence="5" id="KW-1185">Reference proteome</keyword>
<name>A0ABW4L5G9_9MICO</name>
<evidence type="ECO:0000256" key="2">
    <source>
        <dbReference type="ARBA" id="ARBA00023295"/>
    </source>
</evidence>
<evidence type="ECO:0000313" key="5">
    <source>
        <dbReference type="Proteomes" id="UP001597277"/>
    </source>
</evidence>
<feature type="domain" description="Inosine/uridine-preferring nucleoside hydrolase" evidence="3">
    <location>
        <begin position="4"/>
        <end position="295"/>
    </location>
</feature>
<comment type="caution">
    <text evidence="4">The sequence shown here is derived from an EMBL/GenBank/DDBJ whole genome shotgun (WGS) entry which is preliminary data.</text>
</comment>
<dbReference type="InterPro" id="IPR036452">
    <property type="entry name" value="Ribo_hydro-like"/>
</dbReference>
<reference evidence="5" key="1">
    <citation type="journal article" date="2019" name="Int. J. Syst. Evol. Microbiol.">
        <title>The Global Catalogue of Microorganisms (GCM) 10K type strain sequencing project: providing services to taxonomists for standard genome sequencing and annotation.</title>
        <authorList>
            <consortium name="The Broad Institute Genomics Platform"/>
            <consortium name="The Broad Institute Genome Sequencing Center for Infectious Disease"/>
            <person name="Wu L."/>
            <person name="Ma J."/>
        </authorList>
    </citation>
    <scope>NUCLEOTIDE SEQUENCE [LARGE SCALE GENOMIC DNA]</scope>
    <source>
        <strain evidence="5">JCM 17130</strain>
    </source>
</reference>
<keyword evidence="1 4" id="KW-0378">Hydrolase</keyword>
<gene>
    <name evidence="4" type="ORF">ACFSE6_08545</name>
</gene>
<evidence type="ECO:0000313" key="4">
    <source>
        <dbReference type="EMBL" id="MFD1717880.1"/>
    </source>
</evidence>
<dbReference type="PANTHER" id="PTHR12304:SF4">
    <property type="entry name" value="URIDINE NUCLEOSIDASE"/>
    <property type="match status" value="1"/>
</dbReference>
<evidence type="ECO:0000256" key="1">
    <source>
        <dbReference type="ARBA" id="ARBA00022801"/>
    </source>
</evidence>
<dbReference type="InterPro" id="IPR001910">
    <property type="entry name" value="Inosine/uridine_hydrolase_dom"/>
</dbReference>
<dbReference type="RefSeq" id="WP_388005066.1">
    <property type="nucleotide sequence ID" value="NZ_JBHUEE010000004.1"/>
</dbReference>
<keyword evidence="2" id="KW-0326">Glycosidase</keyword>
<evidence type="ECO:0000259" key="3">
    <source>
        <dbReference type="Pfam" id="PF01156"/>
    </source>
</evidence>
<dbReference type="SUPFAM" id="SSF53590">
    <property type="entry name" value="Nucleoside hydrolase"/>
    <property type="match status" value="1"/>
</dbReference>
<proteinExistence type="predicted"/>
<dbReference type="Proteomes" id="UP001597277">
    <property type="component" value="Unassembled WGS sequence"/>
</dbReference>